<keyword evidence="2" id="KW-0560">Oxidoreductase</keyword>
<dbReference type="GO" id="GO:0016491">
    <property type="term" value="F:oxidoreductase activity"/>
    <property type="evidence" value="ECO:0007669"/>
    <property type="project" value="UniProtKB-KW"/>
</dbReference>
<gene>
    <name evidence="2" type="ORF">AVDCRST_MAG02-4357</name>
</gene>
<evidence type="ECO:0000256" key="1">
    <source>
        <dbReference type="SAM" id="MobiDB-lite"/>
    </source>
</evidence>
<feature type="compositionally biased region" description="Basic residues" evidence="1">
    <location>
        <begin position="342"/>
        <end position="351"/>
    </location>
</feature>
<feature type="compositionally biased region" description="Basic and acidic residues" evidence="1">
    <location>
        <begin position="1"/>
        <end position="26"/>
    </location>
</feature>
<sequence length="417" mass="43418">EAPRGRLRGAGEPRYPEACGEHEGRARGAAGGPGRGVLPRALLGPGTGRTPGAGHVEPLARGAQGVLRAGGSASGPLRRGAAAPGGGGRDPGPLRGRPALGGGRPRIPRPGGRRGRTGPDHLRLADARHGRDGGGGARARGPRPGARRGETGADPVPDGQPFRAAGLRAGRRGRVRRGGAAPEPGRGRGQRAGAAGGHGRGPPPPPPRLGERAPLPGGRRIRHALSAGRARHRQGDHPHDRGSRHGGRAPGRRRGVRARPEVRRPDGLVRALPHVEAALVRQAGEAGGLRGPQGSRLRGLHLPLGARIRPGARSRARRGRLRHVPGPPGAGLSLPRPDLHRGGVRRGRPAKGGRQDRGRPAWPDRRHRAGGAHRRSPGRPPPPPLLPRRGPPLRREAAHGLRRLEHPRRPPGRSAGL</sequence>
<dbReference type="EC" id="1.18.-.-" evidence="2"/>
<proteinExistence type="predicted"/>
<name>A0A6J4RM15_9ACTN</name>
<feature type="region of interest" description="Disordered" evidence="1">
    <location>
        <begin position="286"/>
        <end position="417"/>
    </location>
</feature>
<protein>
    <submittedName>
        <fullName evidence="2">Light-independent protochlorophyllide reductase subunit B</fullName>
        <ecNumber evidence="2">1.18.-.-</ecNumber>
    </submittedName>
</protein>
<dbReference type="EMBL" id="CADCVH010000108">
    <property type="protein sequence ID" value="CAA9474462.1"/>
    <property type="molecule type" value="Genomic_DNA"/>
</dbReference>
<feature type="compositionally biased region" description="Basic residues" evidence="1">
    <location>
        <begin position="244"/>
        <end position="257"/>
    </location>
</feature>
<feature type="compositionally biased region" description="Basic and acidic residues" evidence="1">
    <location>
        <begin position="393"/>
        <end position="408"/>
    </location>
</feature>
<feature type="region of interest" description="Disordered" evidence="1">
    <location>
        <begin position="1"/>
        <end position="269"/>
    </location>
</feature>
<feature type="compositionally biased region" description="Basic and acidic residues" evidence="1">
    <location>
        <begin position="117"/>
        <end position="132"/>
    </location>
</feature>
<dbReference type="AlphaFoldDB" id="A0A6J4RM15"/>
<accession>A0A6J4RM15</accession>
<feature type="compositionally biased region" description="Basic and acidic residues" evidence="1">
    <location>
        <begin position="353"/>
        <end position="364"/>
    </location>
</feature>
<feature type="compositionally biased region" description="Basic and acidic residues" evidence="1">
    <location>
        <begin position="258"/>
        <end position="267"/>
    </location>
</feature>
<feature type="non-terminal residue" evidence="2">
    <location>
        <position position="417"/>
    </location>
</feature>
<reference evidence="2" key="1">
    <citation type="submission" date="2020-02" db="EMBL/GenBank/DDBJ databases">
        <authorList>
            <person name="Meier V. D."/>
        </authorList>
    </citation>
    <scope>NUCLEOTIDE SEQUENCE</scope>
    <source>
        <strain evidence="2">AVDCRST_MAG02</strain>
    </source>
</reference>
<evidence type="ECO:0000313" key="2">
    <source>
        <dbReference type="EMBL" id="CAA9474462.1"/>
    </source>
</evidence>
<feature type="compositionally biased region" description="Basic residues" evidence="1">
    <location>
        <begin position="365"/>
        <end position="377"/>
    </location>
</feature>
<feature type="compositionally biased region" description="Basic residues" evidence="1">
    <location>
        <begin position="219"/>
        <end position="232"/>
    </location>
</feature>
<feature type="non-terminal residue" evidence="2">
    <location>
        <position position="1"/>
    </location>
</feature>
<feature type="compositionally biased region" description="Pro residues" evidence="1">
    <location>
        <begin position="378"/>
        <end position="390"/>
    </location>
</feature>
<feature type="compositionally biased region" description="Basic and acidic residues" evidence="1">
    <location>
        <begin position="233"/>
        <end position="243"/>
    </location>
</feature>
<feature type="compositionally biased region" description="Basic residues" evidence="1">
    <location>
        <begin position="310"/>
        <end position="323"/>
    </location>
</feature>
<feature type="compositionally biased region" description="Low complexity" evidence="1">
    <location>
        <begin position="69"/>
        <end position="82"/>
    </location>
</feature>
<organism evidence="2">
    <name type="scientific">uncultured Rubrobacteraceae bacterium</name>
    <dbReference type="NCBI Taxonomy" id="349277"/>
    <lineage>
        <taxon>Bacteria</taxon>
        <taxon>Bacillati</taxon>
        <taxon>Actinomycetota</taxon>
        <taxon>Rubrobacteria</taxon>
        <taxon>Rubrobacterales</taxon>
        <taxon>Rubrobacteraceae</taxon>
        <taxon>environmental samples</taxon>
    </lineage>
</organism>